<dbReference type="InterPro" id="IPR005467">
    <property type="entry name" value="His_kinase_dom"/>
</dbReference>
<dbReference type="GO" id="GO:0005886">
    <property type="term" value="C:plasma membrane"/>
    <property type="evidence" value="ECO:0007669"/>
    <property type="project" value="UniProtKB-SubCell"/>
</dbReference>
<keyword evidence="4" id="KW-0597">Phosphoprotein</keyword>
<evidence type="ECO:0000256" key="1">
    <source>
        <dbReference type="ARBA" id="ARBA00000085"/>
    </source>
</evidence>
<dbReference type="Gene3D" id="3.30.565.10">
    <property type="entry name" value="Histidine kinase-like ATPase, C-terminal domain"/>
    <property type="match status" value="1"/>
</dbReference>
<sequence>MYKHPAAALRRAAEWIRPIRMRLTLVATGLVMIALAIAAVVMVEALHHVLLRNADAETSARAEQIAGSIRTERGPAGIDQSLLATSKNVAAIQITDASGAIRVTNNPMYSRPMAPPLEAGHRLTVHGARATDTDQEFQATALGVGTANGTFTVQVGAEEAPINATVAALGVLCSIVFPFIVIGMAILTYVFVGRALRPVDDIRIRVEEITGGDLDQQVPVPATADEIAALARTMNEMLHRIALSRQRQLQFVNDASHELNSPLTTIVGLLDLSSTTCQPIDADTVDSVLLPDALRLQRMVADLLILARADESGIPLRVDDVDLDEIVNTEAVRLDAVTTHTVDVSLKATRVSGDADKLARALRNVVDNAMRYAVSRIAIRMDVDDAPSHSKCHRV</sequence>
<keyword evidence="14" id="KW-1185">Reference proteome</keyword>
<dbReference type="InterPro" id="IPR050428">
    <property type="entry name" value="TCS_sensor_his_kinase"/>
</dbReference>
<dbReference type="EMBL" id="BANR01000019">
    <property type="protein sequence ID" value="GAC50040.1"/>
    <property type="molecule type" value="Genomic_DNA"/>
</dbReference>
<dbReference type="PROSITE" id="PS50109">
    <property type="entry name" value="HIS_KIN"/>
    <property type="match status" value="1"/>
</dbReference>
<dbReference type="Pfam" id="PF00672">
    <property type="entry name" value="HAMP"/>
    <property type="match status" value="1"/>
</dbReference>
<dbReference type="SUPFAM" id="SSF55874">
    <property type="entry name" value="ATPase domain of HSP90 chaperone/DNA topoisomerase II/histidine kinase"/>
    <property type="match status" value="1"/>
</dbReference>
<dbReference type="InterPro" id="IPR003660">
    <property type="entry name" value="HAMP_dom"/>
</dbReference>
<evidence type="ECO:0000259" key="11">
    <source>
        <dbReference type="PROSITE" id="PS50109"/>
    </source>
</evidence>
<protein>
    <recommendedName>
        <fullName evidence="3">histidine kinase</fullName>
        <ecNumber evidence="3">2.7.13.3</ecNumber>
    </recommendedName>
</protein>
<dbReference type="EC" id="2.7.13.3" evidence="3"/>
<keyword evidence="10" id="KW-0472">Membrane</keyword>
<name>L7KMG2_9ACTN</name>
<keyword evidence="7 13" id="KW-0418">Kinase</keyword>
<comment type="caution">
    <text evidence="13">The sequence shown here is derived from an EMBL/GenBank/DDBJ whole genome shotgun (WGS) entry which is preliminary data.</text>
</comment>
<dbReference type="RefSeq" id="WP_005177228.1">
    <property type="nucleotide sequence ID" value="NZ_BANR01000019.1"/>
</dbReference>
<evidence type="ECO:0000259" key="12">
    <source>
        <dbReference type="PROSITE" id="PS50885"/>
    </source>
</evidence>
<evidence type="ECO:0000256" key="6">
    <source>
        <dbReference type="ARBA" id="ARBA00022692"/>
    </source>
</evidence>
<dbReference type="eggNOG" id="COG2205">
    <property type="taxonomic scope" value="Bacteria"/>
</dbReference>
<dbReference type="Gene3D" id="6.10.340.10">
    <property type="match status" value="1"/>
</dbReference>
<feature type="domain" description="Histidine kinase" evidence="11">
    <location>
        <begin position="254"/>
        <end position="395"/>
    </location>
</feature>
<dbReference type="AlphaFoldDB" id="L7KMG2"/>
<evidence type="ECO:0000256" key="5">
    <source>
        <dbReference type="ARBA" id="ARBA00022679"/>
    </source>
</evidence>
<dbReference type="CDD" id="cd06225">
    <property type="entry name" value="HAMP"/>
    <property type="match status" value="1"/>
</dbReference>
<dbReference type="InterPro" id="IPR036890">
    <property type="entry name" value="HATPase_C_sf"/>
</dbReference>
<evidence type="ECO:0000313" key="13">
    <source>
        <dbReference type="EMBL" id="GAC50040.1"/>
    </source>
</evidence>
<dbReference type="SMART" id="SM00388">
    <property type="entry name" value="HisKA"/>
    <property type="match status" value="1"/>
</dbReference>
<evidence type="ECO:0000256" key="4">
    <source>
        <dbReference type="ARBA" id="ARBA00022553"/>
    </source>
</evidence>
<keyword evidence="6 10" id="KW-0812">Transmembrane</keyword>
<reference evidence="13 14" key="1">
    <citation type="submission" date="2012-12" db="EMBL/GenBank/DDBJ databases">
        <title>Whole genome shotgun sequence of Gordonia aichiensis NBRC 108223.</title>
        <authorList>
            <person name="Isaki-Nakamura S."/>
            <person name="Hosoyama A."/>
            <person name="Tsuchikane K."/>
            <person name="Ando Y."/>
            <person name="Baba S."/>
            <person name="Ohji S."/>
            <person name="Hamada M."/>
            <person name="Tamura T."/>
            <person name="Yamazoe A."/>
            <person name="Yamazaki S."/>
            <person name="Fujita N."/>
        </authorList>
    </citation>
    <scope>NUCLEOTIDE SEQUENCE [LARGE SCALE GENOMIC DNA]</scope>
    <source>
        <strain evidence="13 14">NBRC 108223</strain>
    </source>
</reference>
<evidence type="ECO:0000256" key="9">
    <source>
        <dbReference type="ARBA" id="ARBA00023012"/>
    </source>
</evidence>
<evidence type="ECO:0000256" key="10">
    <source>
        <dbReference type="SAM" id="Phobius"/>
    </source>
</evidence>
<keyword evidence="5" id="KW-0808">Transferase</keyword>
<evidence type="ECO:0000313" key="14">
    <source>
        <dbReference type="Proteomes" id="UP000010988"/>
    </source>
</evidence>
<gene>
    <name evidence="13" type="ORF">GOACH_19_00440</name>
</gene>
<dbReference type="SUPFAM" id="SSF158472">
    <property type="entry name" value="HAMP domain-like"/>
    <property type="match status" value="1"/>
</dbReference>
<keyword evidence="9" id="KW-0902">Two-component regulatory system</keyword>
<evidence type="ECO:0000256" key="2">
    <source>
        <dbReference type="ARBA" id="ARBA00004236"/>
    </source>
</evidence>
<dbReference type="CDD" id="cd00082">
    <property type="entry name" value="HisKA"/>
    <property type="match status" value="1"/>
</dbReference>
<dbReference type="PANTHER" id="PTHR45436:SF5">
    <property type="entry name" value="SENSOR HISTIDINE KINASE TRCS"/>
    <property type="match status" value="1"/>
</dbReference>
<accession>L7KMG2</accession>
<dbReference type="Proteomes" id="UP000010988">
    <property type="component" value="Unassembled WGS sequence"/>
</dbReference>
<dbReference type="SMART" id="SM00304">
    <property type="entry name" value="HAMP"/>
    <property type="match status" value="1"/>
</dbReference>
<feature type="transmembrane region" description="Helical" evidence="10">
    <location>
        <begin position="166"/>
        <end position="192"/>
    </location>
</feature>
<dbReference type="SUPFAM" id="SSF47384">
    <property type="entry name" value="Homodimeric domain of signal transducing histidine kinase"/>
    <property type="match status" value="1"/>
</dbReference>
<comment type="subcellular location">
    <subcellularLocation>
        <location evidence="2">Cell membrane</location>
    </subcellularLocation>
</comment>
<feature type="domain" description="HAMP" evidence="12">
    <location>
        <begin position="193"/>
        <end position="246"/>
    </location>
</feature>
<keyword evidence="8 10" id="KW-1133">Transmembrane helix</keyword>
<dbReference type="PANTHER" id="PTHR45436">
    <property type="entry name" value="SENSOR HISTIDINE KINASE YKOH"/>
    <property type="match status" value="1"/>
</dbReference>
<proteinExistence type="predicted"/>
<dbReference type="Pfam" id="PF00512">
    <property type="entry name" value="HisKA"/>
    <property type="match status" value="1"/>
</dbReference>
<evidence type="ECO:0000256" key="7">
    <source>
        <dbReference type="ARBA" id="ARBA00022777"/>
    </source>
</evidence>
<dbReference type="InterPro" id="IPR036097">
    <property type="entry name" value="HisK_dim/P_sf"/>
</dbReference>
<dbReference type="InterPro" id="IPR003661">
    <property type="entry name" value="HisK_dim/P_dom"/>
</dbReference>
<evidence type="ECO:0000256" key="3">
    <source>
        <dbReference type="ARBA" id="ARBA00012438"/>
    </source>
</evidence>
<organism evidence="13 14">
    <name type="scientific">Gordonia aichiensis NBRC 108223</name>
    <dbReference type="NCBI Taxonomy" id="1220583"/>
    <lineage>
        <taxon>Bacteria</taxon>
        <taxon>Bacillati</taxon>
        <taxon>Actinomycetota</taxon>
        <taxon>Actinomycetes</taxon>
        <taxon>Mycobacteriales</taxon>
        <taxon>Gordoniaceae</taxon>
        <taxon>Gordonia</taxon>
    </lineage>
</organism>
<dbReference type="STRING" id="1220583.GOACH_19_00440"/>
<evidence type="ECO:0000256" key="8">
    <source>
        <dbReference type="ARBA" id="ARBA00022989"/>
    </source>
</evidence>
<comment type="catalytic activity">
    <reaction evidence="1">
        <text>ATP + protein L-histidine = ADP + protein N-phospho-L-histidine.</text>
        <dbReference type="EC" id="2.7.13.3"/>
    </reaction>
</comment>
<dbReference type="GO" id="GO:0000155">
    <property type="term" value="F:phosphorelay sensor kinase activity"/>
    <property type="evidence" value="ECO:0007669"/>
    <property type="project" value="InterPro"/>
</dbReference>
<dbReference type="PROSITE" id="PS50885">
    <property type="entry name" value="HAMP"/>
    <property type="match status" value="1"/>
</dbReference>
<feature type="transmembrane region" description="Helical" evidence="10">
    <location>
        <begin position="21"/>
        <end position="43"/>
    </location>
</feature>